<keyword evidence="1" id="KW-0472">Membrane</keyword>
<sequence>MRFRLLSIPRTAWGATLGSRQYASRQSRTLYDILEVTPQASTNEIKAAYYRLSMKYHPDKNKGSDASHQRFQEITVAYDTLSSEALRTKYDEETIGMRSPLRQSRGPTADWQRPGKKPIMKGRTPIYNFDEFYRQHYGDAVKSYQERKAQYDESVREAAREKPNSAFYTNVMLLFMVFLIAFEAWQKGHDVPSAPPPDGSATKTGKDR</sequence>
<proteinExistence type="predicted"/>
<feature type="transmembrane region" description="Helical" evidence="1">
    <location>
        <begin position="166"/>
        <end position="185"/>
    </location>
</feature>
<dbReference type="PRINTS" id="PR00625">
    <property type="entry name" value="JDOMAIN"/>
</dbReference>
<dbReference type="Pfam" id="PF00226">
    <property type="entry name" value="DnaJ"/>
    <property type="match status" value="1"/>
</dbReference>
<organism evidence="3">
    <name type="scientific">Ixodes ricinus</name>
    <name type="common">Common tick</name>
    <name type="synonym">Acarus ricinus</name>
    <dbReference type="NCBI Taxonomy" id="34613"/>
    <lineage>
        <taxon>Eukaryota</taxon>
        <taxon>Metazoa</taxon>
        <taxon>Ecdysozoa</taxon>
        <taxon>Arthropoda</taxon>
        <taxon>Chelicerata</taxon>
        <taxon>Arachnida</taxon>
        <taxon>Acari</taxon>
        <taxon>Parasitiformes</taxon>
        <taxon>Ixodida</taxon>
        <taxon>Ixodoidea</taxon>
        <taxon>Ixodidae</taxon>
        <taxon>Ixodinae</taxon>
        <taxon>Ixodes</taxon>
    </lineage>
</organism>
<evidence type="ECO:0000256" key="1">
    <source>
        <dbReference type="SAM" id="Phobius"/>
    </source>
</evidence>
<evidence type="ECO:0000259" key="2">
    <source>
        <dbReference type="PROSITE" id="PS50076"/>
    </source>
</evidence>
<dbReference type="SUPFAM" id="SSF46565">
    <property type="entry name" value="Chaperone J-domain"/>
    <property type="match status" value="1"/>
</dbReference>
<dbReference type="CDD" id="cd06257">
    <property type="entry name" value="DnaJ"/>
    <property type="match status" value="1"/>
</dbReference>
<dbReference type="AlphaFoldDB" id="A0A6B0V301"/>
<dbReference type="InterPro" id="IPR036869">
    <property type="entry name" value="J_dom_sf"/>
</dbReference>
<dbReference type="PANTHER" id="PTHR44873">
    <property type="entry name" value="DNAJ HOMOLOG SUBFAMILY C MEMBER 30, MITOCHONDRIAL"/>
    <property type="match status" value="1"/>
</dbReference>
<dbReference type="Gene3D" id="1.10.287.110">
    <property type="entry name" value="DnaJ domain"/>
    <property type="match status" value="1"/>
</dbReference>
<dbReference type="PROSITE" id="PS50076">
    <property type="entry name" value="DNAJ_2"/>
    <property type="match status" value="1"/>
</dbReference>
<dbReference type="SMART" id="SM00271">
    <property type="entry name" value="DnaJ"/>
    <property type="match status" value="1"/>
</dbReference>
<keyword evidence="1" id="KW-0812">Transmembrane</keyword>
<protein>
    <submittedName>
        <fullName evidence="3">Putative chaperone protein dnaj</fullName>
    </submittedName>
</protein>
<reference evidence="3" key="1">
    <citation type="submission" date="2019-12" db="EMBL/GenBank/DDBJ databases">
        <title>An insight into the sialome of adult female Ixodes ricinus ticks feeding for 6 days.</title>
        <authorList>
            <person name="Perner J."/>
            <person name="Ribeiro J.M.C."/>
        </authorList>
    </citation>
    <scope>NUCLEOTIDE SEQUENCE</scope>
    <source>
        <strain evidence="3">Semi-engorged</strain>
        <tissue evidence="3">Salivary glands</tissue>
    </source>
</reference>
<accession>A0A6B0V301</accession>
<keyword evidence="1" id="KW-1133">Transmembrane helix</keyword>
<dbReference type="PANTHER" id="PTHR44873:SF1">
    <property type="entry name" value="DNAJ HOMOLOG SUBFAMILY C MEMBER 30, MITOCHONDRIAL"/>
    <property type="match status" value="1"/>
</dbReference>
<dbReference type="EMBL" id="GIFC01014092">
    <property type="protein sequence ID" value="MXU96175.1"/>
    <property type="molecule type" value="Transcribed_RNA"/>
</dbReference>
<dbReference type="InterPro" id="IPR001623">
    <property type="entry name" value="DnaJ_domain"/>
</dbReference>
<feature type="domain" description="J" evidence="2">
    <location>
        <begin position="29"/>
        <end position="94"/>
    </location>
</feature>
<evidence type="ECO:0000313" key="3">
    <source>
        <dbReference type="EMBL" id="MXU96175.1"/>
    </source>
</evidence>
<name>A0A6B0V301_IXORI</name>
<dbReference type="InterPro" id="IPR053025">
    <property type="entry name" value="Mito_ATP_Synthase-Asso"/>
</dbReference>